<reference evidence="17 18" key="1">
    <citation type="submission" date="2020-11" db="EMBL/GenBank/DDBJ databases">
        <authorList>
            <person name="Wallbank WR R."/>
            <person name="Pardo Diaz C."/>
            <person name="Kozak K."/>
            <person name="Martin S."/>
            <person name="Jiggins C."/>
            <person name="Moest M."/>
            <person name="Warren A I."/>
            <person name="Generalovic N T."/>
            <person name="Byers J.R.P. K."/>
            <person name="Montejo-Kovacevich G."/>
            <person name="Yen C E."/>
        </authorList>
    </citation>
    <scope>NUCLEOTIDE SEQUENCE [LARGE SCALE GENOMIC DNA]</scope>
</reference>
<dbReference type="SUPFAM" id="SSF56300">
    <property type="entry name" value="Metallo-dependent phosphatases"/>
    <property type="match status" value="1"/>
</dbReference>
<feature type="disulfide bond" evidence="14">
    <location>
        <begin position="585"/>
        <end position="589"/>
    </location>
</feature>
<dbReference type="PIRSF" id="PIRSF000948">
    <property type="entry name" value="Sphingomy_PDE"/>
    <property type="match status" value="1"/>
</dbReference>
<feature type="disulfide bond" evidence="14">
    <location>
        <begin position="225"/>
        <end position="248"/>
    </location>
</feature>
<dbReference type="GO" id="GO:0046872">
    <property type="term" value="F:metal ion binding"/>
    <property type="evidence" value="ECO:0007669"/>
    <property type="project" value="UniProtKB-KW"/>
</dbReference>
<feature type="binding site" evidence="13">
    <location>
        <position position="204"/>
    </location>
    <ligand>
        <name>Zn(2+)</name>
        <dbReference type="ChEBI" id="CHEBI:29105"/>
        <label>1</label>
    </ligand>
</feature>
<sequence>MKNISIILLLINLGFAVTNGFPTEPSNHENELNGDRSLQKVEDISDDTRQLLIKAKVLRKFKNIVEHPPQNSHDEDVGSVEDYITCAACNTGVVLIQMLIGLKQTDEQIKNTITWFCSSFNVESGAVCNGLSNLFGLEIIYILKHVNLGPGQICGFIMDDVCSDDYSPYHDWTVKFPPIPKPTPRDMPLPISKAPRLKILHLSDSHYDPDYLEGANAKCKDPLCCRASSGHPQNPNDAAGKWGDYRNCDTPKRTLENLLEHIVKTHPDIDYIYWTGDIPPHDVWNQTKQNNLNIIRETTRLLSNTFPGIPIFPALGNHESSPVNTFPPHYLDRVNISMSWLYDELDILWGLWLPFNVSQTVRRGAFYSILVKPDFRIISLNMNYCSNKNWWLLLNSTDPDAELQWLIDELQKAENAQEKVHILGHIAPGNSDCLKVWSRNFYKIVGRYESTITAQFYGHTHYDELEIFYDPENLTRPISVGYIGPSVTPFVNLNPGYRIYYIDGDHNKTTRTVLDHESWIMNLKQANTDDNPIWYKLYSAKSAYDMEGLRPSDWNKLISEMANSTKLFDLYYKHYWKDSSLRPACDAACRMKYLCDIKSGRSHDRTRLCSGGKLKDNKKHLRPWARWAFNGIKSLWKSLEYIEQEVLIATNEVNPWG</sequence>
<feature type="disulfide bond" evidence="14">
    <location>
        <begin position="595"/>
        <end position="609"/>
    </location>
</feature>
<feature type="disulfide bond" evidence="14">
    <location>
        <begin position="86"/>
        <end position="162"/>
    </location>
</feature>
<dbReference type="Proteomes" id="UP000594454">
    <property type="component" value="Chromosome 4"/>
</dbReference>
<keyword evidence="5 15" id="KW-0732">Signal</keyword>
<dbReference type="InterPro" id="IPR045473">
    <property type="entry name" value="ASM_C"/>
</dbReference>
<dbReference type="SUPFAM" id="SSF47862">
    <property type="entry name" value="Saposin"/>
    <property type="match status" value="1"/>
</dbReference>
<evidence type="ECO:0000256" key="1">
    <source>
        <dbReference type="ARBA" id="ARBA00004613"/>
    </source>
</evidence>
<evidence type="ECO:0000256" key="8">
    <source>
        <dbReference type="ARBA" id="ARBA00023157"/>
    </source>
</evidence>
<dbReference type="GO" id="GO:0005615">
    <property type="term" value="C:extracellular space"/>
    <property type="evidence" value="ECO:0007669"/>
    <property type="project" value="TreeGrafter"/>
</dbReference>
<dbReference type="InterPro" id="IPR041805">
    <property type="entry name" value="ASMase/PPN1_MPP"/>
</dbReference>
<keyword evidence="9" id="KW-0325">Glycoprotein</keyword>
<feature type="binding site" evidence="13">
    <location>
        <position position="317"/>
    </location>
    <ligand>
        <name>Zn(2+)</name>
        <dbReference type="ChEBI" id="CHEBI:29105"/>
        <label>2</label>
    </ligand>
</feature>
<evidence type="ECO:0000256" key="7">
    <source>
        <dbReference type="ARBA" id="ARBA00022833"/>
    </source>
</evidence>
<feature type="binding site" evidence="13">
    <location>
        <position position="425"/>
    </location>
    <ligand>
        <name>Zn(2+)</name>
        <dbReference type="ChEBI" id="CHEBI:29105"/>
        <label>2</label>
    </ligand>
</feature>
<feature type="domain" description="Saposin B-type" evidence="16">
    <location>
        <begin position="82"/>
        <end position="166"/>
    </location>
</feature>
<dbReference type="InParanoid" id="A0A7R8Z097"/>
<comment type="cofactor">
    <cofactor evidence="13">
        <name>Zn(2+)</name>
        <dbReference type="ChEBI" id="CHEBI:29105"/>
    </cofactor>
    <text evidence="13">Binds 2 Zn(2+) ions per subunit.</text>
</comment>
<evidence type="ECO:0000256" key="5">
    <source>
        <dbReference type="ARBA" id="ARBA00022729"/>
    </source>
</evidence>
<keyword evidence="10 12" id="KW-0326">Glycosidase</keyword>
<comment type="catalytic activity">
    <reaction evidence="11">
        <text>a sphingomyelin + H2O = phosphocholine + an N-acylsphing-4-enine + H(+)</text>
        <dbReference type="Rhea" id="RHEA:19253"/>
        <dbReference type="ChEBI" id="CHEBI:15377"/>
        <dbReference type="ChEBI" id="CHEBI:15378"/>
        <dbReference type="ChEBI" id="CHEBI:17636"/>
        <dbReference type="ChEBI" id="CHEBI:52639"/>
        <dbReference type="ChEBI" id="CHEBI:295975"/>
        <dbReference type="EC" id="3.1.4.12"/>
    </reaction>
    <physiologicalReaction direction="left-to-right" evidence="11">
        <dbReference type="Rhea" id="RHEA:19254"/>
    </physiologicalReaction>
</comment>
<feature type="disulfide bond" evidence="14">
    <location>
        <begin position="117"/>
        <end position="128"/>
    </location>
</feature>
<dbReference type="EC" id="3.1.4.12" evidence="12"/>
<dbReference type="InterPro" id="IPR011001">
    <property type="entry name" value="Saposin-like"/>
</dbReference>
<evidence type="ECO:0000259" key="16">
    <source>
        <dbReference type="PROSITE" id="PS50015"/>
    </source>
</evidence>
<keyword evidence="3" id="KW-0964">Secreted</keyword>
<dbReference type="OrthoDB" id="7773130at2759"/>
<dbReference type="CDD" id="cd00842">
    <property type="entry name" value="MPP_ASMase"/>
    <property type="match status" value="1"/>
</dbReference>
<gene>
    <name evidence="17" type="ORF">HERILL_LOCUS11130</name>
</gene>
<dbReference type="GO" id="GO:0006685">
    <property type="term" value="P:sphingomyelin catabolic process"/>
    <property type="evidence" value="ECO:0007669"/>
    <property type="project" value="UniProtKB-UniRule"/>
</dbReference>
<evidence type="ECO:0000256" key="14">
    <source>
        <dbReference type="PIRSR" id="PIRSR000948-2"/>
    </source>
</evidence>
<protein>
    <recommendedName>
        <fullName evidence="12">Sphingomyelin phosphodiesterase</fullName>
        <ecNumber evidence="12">3.1.4.12</ecNumber>
    </recommendedName>
</protein>
<dbReference type="Pfam" id="PF00149">
    <property type="entry name" value="Metallophos"/>
    <property type="match status" value="1"/>
</dbReference>
<evidence type="ECO:0000256" key="4">
    <source>
        <dbReference type="ARBA" id="ARBA00022723"/>
    </source>
</evidence>
<evidence type="ECO:0000256" key="10">
    <source>
        <dbReference type="ARBA" id="ARBA00023295"/>
    </source>
</evidence>
<dbReference type="Pfam" id="PF19272">
    <property type="entry name" value="ASMase_C"/>
    <property type="match status" value="1"/>
</dbReference>
<evidence type="ECO:0000256" key="6">
    <source>
        <dbReference type="ARBA" id="ARBA00022801"/>
    </source>
</evidence>
<dbReference type="GO" id="GO:0016798">
    <property type="term" value="F:hydrolase activity, acting on glycosyl bonds"/>
    <property type="evidence" value="ECO:0007669"/>
    <property type="project" value="UniProtKB-KW"/>
</dbReference>
<proteinExistence type="inferred from homology"/>
<evidence type="ECO:0000256" key="15">
    <source>
        <dbReference type="SAM" id="SignalP"/>
    </source>
</evidence>
<evidence type="ECO:0000256" key="3">
    <source>
        <dbReference type="ARBA" id="ARBA00022525"/>
    </source>
</evidence>
<dbReference type="EMBL" id="LR899012">
    <property type="protein sequence ID" value="CAD7088516.1"/>
    <property type="molecule type" value="Genomic_DNA"/>
</dbReference>
<accession>A0A7R8Z097</accession>
<dbReference type="PANTHER" id="PTHR10340:SF34">
    <property type="entry name" value="SPHINGOMYELIN PHOSPHODIESTERASE"/>
    <property type="match status" value="1"/>
</dbReference>
<dbReference type="GO" id="GO:0046513">
    <property type="term" value="P:ceramide biosynthetic process"/>
    <property type="evidence" value="ECO:0007669"/>
    <property type="project" value="UniProtKB-ARBA"/>
</dbReference>
<organism evidence="17 18">
    <name type="scientific">Hermetia illucens</name>
    <name type="common">Black soldier fly</name>
    <dbReference type="NCBI Taxonomy" id="343691"/>
    <lineage>
        <taxon>Eukaryota</taxon>
        <taxon>Metazoa</taxon>
        <taxon>Ecdysozoa</taxon>
        <taxon>Arthropoda</taxon>
        <taxon>Hexapoda</taxon>
        <taxon>Insecta</taxon>
        <taxon>Pterygota</taxon>
        <taxon>Neoptera</taxon>
        <taxon>Endopterygota</taxon>
        <taxon>Diptera</taxon>
        <taxon>Brachycera</taxon>
        <taxon>Stratiomyomorpha</taxon>
        <taxon>Stratiomyidae</taxon>
        <taxon>Hermetiinae</taxon>
        <taxon>Hermetia</taxon>
    </lineage>
</organism>
<feature type="binding site" evidence="13">
    <location>
        <position position="459"/>
    </location>
    <ligand>
        <name>Zn(2+)</name>
        <dbReference type="ChEBI" id="CHEBI:29105"/>
        <label>2</label>
    </ligand>
</feature>
<keyword evidence="7 13" id="KW-0862">Zinc</keyword>
<evidence type="ECO:0000313" key="18">
    <source>
        <dbReference type="Proteomes" id="UP000594454"/>
    </source>
</evidence>
<evidence type="ECO:0000313" key="17">
    <source>
        <dbReference type="EMBL" id="CAD7088516.1"/>
    </source>
</evidence>
<dbReference type="OMA" id="VWSQTRK"/>
<dbReference type="InterPro" id="IPR004843">
    <property type="entry name" value="Calcineurin-like_PHP"/>
</dbReference>
<dbReference type="PROSITE" id="PS50015">
    <property type="entry name" value="SAP_B"/>
    <property type="match status" value="1"/>
</dbReference>
<dbReference type="Gene3D" id="1.10.225.10">
    <property type="entry name" value="Saposin-like"/>
    <property type="match status" value="1"/>
</dbReference>
<evidence type="ECO:0000256" key="12">
    <source>
        <dbReference type="PIRNR" id="PIRNR000948"/>
    </source>
</evidence>
<dbReference type="SMART" id="SM00741">
    <property type="entry name" value="SapB"/>
    <property type="match status" value="1"/>
</dbReference>
<dbReference type="InterPro" id="IPR011160">
    <property type="entry name" value="Sphingomy_PDE"/>
</dbReference>
<evidence type="ECO:0000256" key="11">
    <source>
        <dbReference type="ARBA" id="ARBA00047268"/>
    </source>
</evidence>
<feature type="disulfide bond" evidence="14">
    <location>
        <begin position="89"/>
        <end position="154"/>
    </location>
</feature>
<evidence type="ECO:0000256" key="13">
    <source>
        <dbReference type="PIRSR" id="PIRSR000948-1"/>
    </source>
</evidence>
<keyword evidence="8 14" id="KW-1015">Disulfide bond</keyword>
<name>A0A7R8Z097_HERIL</name>
<feature type="binding site" evidence="13">
    <location>
        <position position="277"/>
    </location>
    <ligand>
        <name>Zn(2+)</name>
        <dbReference type="ChEBI" id="CHEBI:29105"/>
        <label>2</label>
    </ligand>
</feature>
<keyword evidence="4 13" id="KW-0479">Metal-binding</keyword>
<evidence type="ECO:0000256" key="2">
    <source>
        <dbReference type="ARBA" id="ARBA00008234"/>
    </source>
</evidence>
<dbReference type="InterPro" id="IPR008139">
    <property type="entry name" value="SaposinB_dom"/>
</dbReference>
<evidence type="ECO:0000256" key="9">
    <source>
        <dbReference type="ARBA" id="ARBA00023180"/>
    </source>
</evidence>
<feature type="chain" id="PRO_5030849633" description="Sphingomyelin phosphodiesterase" evidence="15">
    <location>
        <begin position="21"/>
        <end position="657"/>
    </location>
</feature>
<feature type="disulfide bond" evidence="14">
    <location>
        <begin position="219"/>
        <end position="224"/>
    </location>
</feature>
<feature type="binding site" evidence="13">
    <location>
        <position position="461"/>
    </location>
    <ligand>
        <name>Zn(2+)</name>
        <dbReference type="ChEBI" id="CHEBI:29105"/>
        <label>1</label>
    </ligand>
</feature>
<dbReference type="GO" id="GO:0061750">
    <property type="term" value="F:acid sphingomyelin phosphodiesterase activity"/>
    <property type="evidence" value="ECO:0007669"/>
    <property type="project" value="TreeGrafter"/>
</dbReference>
<dbReference type="PANTHER" id="PTHR10340">
    <property type="entry name" value="SPHINGOMYELIN PHOSPHODIESTERASE"/>
    <property type="match status" value="1"/>
</dbReference>
<dbReference type="GO" id="GO:0016020">
    <property type="term" value="C:membrane"/>
    <property type="evidence" value="ECO:0007669"/>
    <property type="project" value="GOC"/>
</dbReference>
<keyword evidence="18" id="KW-1185">Reference proteome</keyword>
<comment type="subcellular location">
    <subcellularLocation>
        <location evidence="1">Secreted</location>
    </subcellularLocation>
</comment>
<comment type="similarity">
    <text evidence="2 12">Belongs to the acid sphingomyelinase family.</text>
</comment>
<feature type="signal peptide" evidence="15">
    <location>
        <begin position="1"/>
        <end position="20"/>
    </location>
</feature>
<feature type="disulfide bond" evidence="14">
    <location>
        <begin position="385"/>
        <end position="433"/>
    </location>
</feature>
<feature type="binding site" evidence="13">
    <location>
        <position position="277"/>
    </location>
    <ligand>
        <name>Zn(2+)</name>
        <dbReference type="ChEBI" id="CHEBI:29105"/>
        <label>1</label>
    </ligand>
</feature>
<comment type="function">
    <text evidence="12">Converts sphingomyelin to ceramide.</text>
</comment>
<dbReference type="FunFam" id="3.60.21.10:FF:000077">
    <property type="entry name" value="Sphingomyelin phosphodiesterase"/>
    <property type="match status" value="1"/>
</dbReference>
<keyword evidence="6 12" id="KW-0378">Hydrolase</keyword>
<dbReference type="GO" id="GO:0005764">
    <property type="term" value="C:lysosome"/>
    <property type="evidence" value="ECO:0007669"/>
    <property type="project" value="TreeGrafter"/>
</dbReference>
<dbReference type="Gene3D" id="3.60.21.10">
    <property type="match status" value="1"/>
</dbReference>
<feature type="binding site" evidence="13">
    <location>
        <position position="206"/>
    </location>
    <ligand>
        <name>Zn(2+)</name>
        <dbReference type="ChEBI" id="CHEBI:29105"/>
        <label>1</label>
    </ligand>
</feature>
<dbReference type="AlphaFoldDB" id="A0A7R8Z097"/>
<dbReference type="InterPro" id="IPR029052">
    <property type="entry name" value="Metallo-depent_PP-like"/>
</dbReference>